<dbReference type="EMBL" id="MCGE01000041">
    <property type="protein sequence ID" value="ORZ05990.1"/>
    <property type="molecule type" value="Genomic_DNA"/>
</dbReference>
<comment type="caution">
    <text evidence="2">The sequence shown here is derived from an EMBL/GenBank/DDBJ whole genome shotgun (WGS) entry which is preliminary data.</text>
</comment>
<evidence type="ECO:0000313" key="3">
    <source>
        <dbReference type="Proteomes" id="UP000193560"/>
    </source>
</evidence>
<evidence type="ECO:0000256" key="1">
    <source>
        <dbReference type="SAM" id="Phobius"/>
    </source>
</evidence>
<keyword evidence="3" id="KW-1185">Reference proteome</keyword>
<feature type="transmembrane region" description="Helical" evidence="1">
    <location>
        <begin position="85"/>
        <end position="102"/>
    </location>
</feature>
<evidence type="ECO:0008006" key="4">
    <source>
        <dbReference type="Google" id="ProtNLM"/>
    </source>
</evidence>
<feature type="transmembrane region" description="Helical" evidence="1">
    <location>
        <begin position="108"/>
        <end position="129"/>
    </location>
</feature>
<organism evidence="2 3">
    <name type="scientific">Absidia repens</name>
    <dbReference type="NCBI Taxonomy" id="90262"/>
    <lineage>
        <taxon>Eukaryota</taxon>
        <taxon>Fungi</taxon>
        <taxon>Fungi incertae sedis</taxon>
        <taxon>Mucoromycota</taxon>
        <taxon>Mucoromycotina</taxon>
        <taxon>Mucoromycetes</taxon>
        <taxon>Mucorales</taxon>
        <taxon>Cunninghamellaceae</taxon>
        <taxon>Absidia</taxon>
    </lineage>
</organism>
<keyword evidence="1" id="KW-1133">Transmembrane helix</keyword>
<protein>
    <recommendedName>
        <fullName evidence="4">Transmembrane protein 186</fullName>
    </recommendedName>
</protein>
<keyword evidence="1" id="KW-0812">Transmembrane</keyword>
<evidence type="ECO:0000313" key="2">
    <source>
        <dbReference type="EMBL" id="ORZ05990.1"/>
    </source>
</evidence>
<gene>
    <name evidence="2" type="ORF">BCR42DRAFT_456551</name>
</gene>
<sequence length="232" mass="26056">MRTTFFQPLAKFRVSSSSPTCLKSSVLTSQYLLRPCFYSTQIDKKAAGAFTSNKHISKDNNESSVINKTLVYIGPFSETIRRYKMTASLFGICGICAVPALLSTGEAPAISVALAGASAIAPSIFIHWYTKDNVASLIAYEDIKTIERLRKQRLPASARMDKDIWLGIETWTFFGSKKEHNMWLSQLSDISNPKAMRWQCGKQRFTLERDIINADPFLKRLASSLSQKNRLV</sequence>
<keyword evidence="1" id="KW-0472">Membrane</keyword>
<dbReference type="OrthoDB" id="2386090at2759"/>
<dbReference type="Proteomes" id="UP000193560">
    <property type="component" value="Unassembled WGS sequence"/>
</dbReference>
<accession>A0A1X2HZG7</accession>
<proteinExistence type="predicted"/>
<dbReference type="AlphaFoldDB" id="A0A1X2HZG7"/>
<reference evidence="2 3" key="1">
    <citation type="submission" date="2016-07" db="EMBL/GenBank/DDBJ databases">
        <title>Pervasive Adenine N6-methylation of Active Genes in Fungi.</title>
        <authorList>
            <consortium name="DOE Joint Genome Institute"/>
            <person name="Mondo S.J."/>
            <person name="Dannebaum R.O."/>
            <person name="Kuo R.C."/>
            <person name="Labutti K."/>
            <person name="Haridas S."/>
            <person name="Kuo A."/>
            <person name="Salamov A."/>
            <person name="Ahrendt S.R."/>
            <person name="Lipzen A."/>
            <person name="Sullivan W."/>
            <person name="Andreopoulos W.B."/>
            <person name="Clum A."/>
            <person name="Lindquist E."/>
            <person name="Daum C."/>
            <person name="Ramamoorthy G.K."/>
            <person name="Gryganskyi A."/>
            <person name="Culley D."/>
            <person name="Magnuson J.K."/>
            <person name="James T.Y."/>
            <person name="O'Malley M.A."/>
            <person name="Stajich J.E."/>
            <person name="Spatafora J.W."/>
            <person name="Visel A."/>
            <person name="Grigoriev I.V."/>
        </authorList>
    </citation>
    <scope>NUCLEOTIDE SEQUENCE [LARGE SCALE GENOMIC DNA]</scope>
    <source>
        <strain evidence="2 3">NRRL 1336</strain>
    </source>
</reference>
<name>A0A1X2HZG7_9FUNG</name>